<comment type="subunit">
    <text evidence="12">Component of the MCM2-7 complex.</text>
</comment>
<dbReference type="Gene3D" id="2.20.28.10">
    <property type="match status" value="1"/>
</dbReference>
<dbReference type="Gene3D" id="3.30.1640.10">
    <property type="entry name" value="mini-chromosome maintenance (MCM) complex, chain A, domain 1"/>
    <property type="match status" value="1"/>
</dbReference>
<dbReference type="GO" id="GO:0005524">
    <property type="term" value="F:ATP binding"/>
    <property type="evidence" value="ECO:0007669"/>
    <property type="project" value="UniProtKB-UniRule"/>
</dbReference>
<dbReference type="Pfam" id="PF21933">
    <property type="entry name" value="MCM5_C"/>
    <property type="match status" value="1"/>
</dbReference>
<dbReference type="GO" id="GO:0016740">
    <property type="term" value="F:transferase activity"/>
    <property type="evidence" value="ECO:0007669"/>
    <property type="project" value="UniProtKB-KW"/>
</dbReference>
<dbReference type="InterPro" id="IPR033762">
    <property type="entry name" value="MCM_OB"/>
</dbReference>
<evidence type="ECO:0000256" key="12">
    <source>
        <dbReference type="RuleBase" id="RU368063"/>
    </source>
</evidence>
<evidence type="ECO:0000256" key="3">
    <source>
        <dbReference type="ARBA" id="ARBA00022705"/>
    </source>
</evidence>
<keyword evidence="9 12" id="KW-0539">Nucleus</keyword>
<evidence type="ECO:0000256" key="8">
    <source>
        <dbReference type="ARBA" id="ARBA00023125"/>
    </source>
</evidence>
<evidence type="ECO:0000256" key="4">
    <source>
        <dbReference type="ARBA" id="ARBA00022741"/>
    </source>
</evidence>
<evidence type="ECO:0000313" key="15">
    <source>
        <dbReference type="Proteomes" id="UP000008983"/>
    </source>
</evidence>
<dbReference type="Proteomes" id="UP000008983">
    <property type="component" value="Unassembled WGS sequence"/>
</dbReference>
<protein>
    <recommendedName>
        <fullName evidence="12">DNA replication licensing factor MCM5</fullName>
        <ecNumber evidence="12">3.6.4.12</ecNumber>
    </recommendedName>
</protein>
<organism evidence="14 15">
    <name type="scientific">Ichthyophthirius multifiliis</name>
    <name type="common">White spot disease agent</name>
    <name type="synonym">Ich</name>
    <dbReference type="NCBI Taxonomy" id="5932"/>
    <lineage>
        <taxon>Eukaryota</taxon>
        <taxon>Sar</taxon>
        <taxon>Alveolata</taxon>
        <taxon>Ciliophora</taxon>
        <taxon>Intramacronucleata</taxon>
        <taxon>Oligohymenophorea</taxon>
        <taxon>Hymenostomatida</taxon>
        <taxon>Ophryoglenina</taxon>
        <taxon>Ichthyophthirius</taxon>
    </lineage>
</organism>
<name>G0QSK6_ICHMU</name>
<dbReference type="GO" id="GO:0003697">
    <property type="term" value="F:single-stranded DNA binding"/>
    <property type="evidence" value="ECO:0007669"/>
    <property type="project" value="TreeGrafter"/>
</dbReference>
<dbReference type="eggNOG" id="KOG0481">
    <property type="taxonomic scope" value="Eukaryota"/>
</dbReference>
<sequence>MSGFDGQPVYYVYQNLQNDEALGQNVQTNLQQALEEYKKFFQNWLINNQKVYILSMSQAYESGKKAFNVLLEDICIYNDHYYQYLINKPNEFTPILERAASEAFYASTNKKYQFQVLLISTQYPKNLRDIKASSIGKLITVSGIITHASKPYIRSKEVYVECSKCHHVKQIEVSQGLGSVYVPAFCERQGPITEKCPRDSYVIITENCTVFDQQRLKLQESPESIPTGEIPRTFSLCVERSLINKFSPGTRVILTGIYQVLERKVLTEKYISQNQQKMNYIQVVGYQLEDEVKRKNINFTNSEEEKFKEMSKDPFIYEKIAQSIAPSIYGHENIKKAIACLLFGGSKKLLQDGLRLRGDINIGDPSTGKSQFLKFVQRIASNAIYTSGKGSSASGLTASITKDLSTGEFQIEGGAMVLADGGVVCIDEFDKMRAEDRVAIHEAMEQQTVSIAKAGITTKLNTRCSVLAAANPIFGSYNDMQSVDEQIELQTTILSRFDSIFIVRDPKTKDNDMRIADHVLNLHMNNNNKKHMEEELDQENQSEIDLETLRKYIAYAKAKIHPRLTERSSEKIQNLYVEDRKLSQQGKSSKKNHIPITVRQLEAIIRLSEAIAKIQLSEDVNEDHINKAHELFQYSTMNAIQNGRELGFELPQELQGLSLKIEEAIKRRVAINSKVDCSKLKEEMVIRWSNQRAVEYTINNMIKNQDFRQIEGKKVLLRIK</sequence>
<dbReference type="GO" id="GO:0016887">
    <property type="term" value="F:ATP hydrolysis activity"/>
    <property type="evidence" value="ECO:0007669"/>
    <property type="project" value="RHEA"/>
</dbReference>
<dbReference type="InterPro" id="IPR041562">
    <property type="entry name" value="MCM_lid"/>
</dbReference>
<comment type="function">
    <text evidence="12">Acts as component of the MCM2-7 complex (MCM complex) which is the replicative helicase essential for 'once per cell cycle' DNA replication initiation and elongation in eukaryotic cells. The active ATPase sites in the MCM2-7 ring are formed through the interaction surfaces of two neighboring subunits such that a critical structure of a conserved arginine finger motif is provided in trans relative to the ATP-binding site of the Walker A box of the adjacent subunit. The six ATPase active sites, however, are likely to contribute differentially to the complex helicase activity.</text>
</comment>
<dbReference type="InterPro" id="IPR031327">
    <property type="entry name" value="MCM"/>
</dbReference>
<dbReference type="RefSeq" id="XP_004035284.1">
    <property type="nucleotide sequence ID" value="XM_004035236.1"/>
</dbReference>
<keyword evidence="3 12" id="KW-0235">DNA replication</keyword>
<dbReference type="FunFam" id="3.40.50.300:FF:000501">
    <property type="entry name" value="DNA replication licensing factor MCM7"/>
    <property type="match status" value="1"/>
</dbReference>
<dbReference type="EC" id="3.6.4.12" evidence="12"/>
<dbReference type="Pfam" id="PF17855">
    <property type="entry name" value="MCM_lid"/>
    <property type="match status" value="1"/>
</dbReference>
<dbReference type="PANTHER" id="PTHR11630">
    <property type="entry name" value="DNA REPLICATION LICENSING FACTOR MCM FAMILY MEMBER"/>
    <property type="match status" value="1"/>
</dbReference>
<dbReference type="GO" id="GO:0000727">
    <property type="term" value="P:double-strand break repair via break-induced replication"/>
    <property type="evidence" value="ECO:0007669"/>
    <property type="project" value="TreeGrafter"/>
</dbReference>
<evidence type="ECO:0000256" key="11">
    <source>
        <dbReference type="RuleBase" id="RU004070"/>
    </source>
</evidence>
<dbReference type="GO" id="GO:0016491">
    <property type="term" value="F:oxidoreductase activity"/>
    <property type="evidence" value="ECO:0007669"/>
    <property type="project" value="UniProtKB-KW"/>
</dbReference>
<dbReference type="Gene3D" id="3.40.50.300">
    <property type="entry name" value="P-loop containing nucleotide triphosphate hydrolases"/>
    <property type="match status" value="1"/>
</dbReference>
<dbReference type="STRING" id="857967.G0QSK6"/>
<comment type="similarity">
    <text evidence="2 11">Belongs to the MCM family.</text>
</comment>
<dbReference type="GO" id="GO:0017116">
    <property type="term" value="F:single-stranded DNA helicase activity"/>
    <property type="evidence" value="ECO:0007669"/>
    <property type="project" value="TreeGrafter"/>
</dbReference>
<dbReference type="GO" id="GO:0006270">
    <property type="term" value="P:DNA replication initiation"/>
    <property type="evidence" value="ECO:0007669"/>
    <property type="project" value="UniProtKB-UniRule"/>
</dbReference>
<dbReference type="Pfam" id="PF14551">
    <property type="entry name" value="MCM_N"/>
    <property type="match status" value="1"/>
</dbReference>
<dbReference type="Pfam" id="PF17207">
    <property type="entry name" value="MCM_OB"/>
    <property type="match status" value="1"/>
</dbReference>
<keyword evidence="8 11" id="KW-0238">DNA-binding</keyword>
<feature type="domain" description="MCM C-terminal AAA(+) ATPase" evidence="13">
    <location>
        <begin position="316"/>
        <end position="519"/>
    </location>
</feature>
<dbReference type="InterPro" id="IPR027925">
    <property type="entry name" value="MCM_N"/>
</dbReference>
<evidence type="ECO:0000256" key="2">
    <source>
        <dbReference type="ARBA" id="ARBA00008010"/>
    </source>
</evidence>
<evidence type="ECO:0000313" key="14">
    <source>
        <dbReference type="EMBL" id="EGR31798.1"/>
    </source>
</evidence>
<comment type="catalytic activity">
    <reaction evidence="12">
        <text>ATP + H2O = ADP + phosphate + H(+)</text>
        <dbReference type="Rhea" id="RHEA:13065"/>
        <dbReference type="ChEBI" id="CHEBI:15377"/>
        <dbReference type="ChEBI" id="CHEBI:15378"/>
        <dbReference type="ChEBI" id="CHEBI:30616"/>
        <dbReference type="ChEBI" id="CHEBI:43474"/>
        <dbReference type="ChEBI" id="CHEBI:456216"/>
        <dbReference type="EC" id="3.6.4.12"/>
    </reaction>
</comment>
<dbReference type="GO" id="GO:0005634">
    <property type="term" value="C:nucleus"/>
    <property type="evidence" value="ECO:0007669"/>
    <property type="project" value="UniProtKB-SubCell"/>
</dbReference>
<dbReference type="OMA" id="IKELYCQ"/>
<keyword evidence="14" id="KW-0326">Glycosidase</keyword>
<dbReference type="SUPFAM" id="SSF50249">
    <property type="entry name" value="Nucleic acid-binding proteins"/>
    <property type="match status" value="1"/>
</dbReference>
<keyword evidence="15" id="KW-1185">Reference proteome</keyword>
<dbReference type="InterPro" id="IPR012340">
    <property type="entry name" value="NA-bd_OB-fold"/>
</dbReference>
<evidence type="ECO:0000259" key="13">
    <source>
        <dbReference type="PROSITE" id="PS50051"/>
    </source>
</evidence>
<dbReference type="GO" id="GO:0003688">
    <property type="term" value="F:DNA replication origin binding"/>
    <property type="evidence" value="ECO:0007669"/>
    <property type="project" value="UniProtKB-UniRule"/>
</dbReference>
<evidence type="ECO:0000256" key="9">
    <source>
        <dbReference type="ARBA" id="ARBA00023242"/>
    </source>
</evidence>
<evidence type="ECO:0000256" key="6">
    <source>
        <dbReference type="ARBA" id="ARBA00022806"/>
    </source>
</evidence>
<keyword evidence="7 11" id="KW-0067">ATP-binding</keyword>
<evidence type="ECO:0000256" key="7">
    <source>
        <dbReference type="ARBA" id="ARBA00022840"/>
    </source>
</evidence>
<dbReference type="GO" id="GO:0042555">
    <property type="term" value="C:MCM complex"/>
    <property type="evidence" value="ECO:0007669"/>
    <property type="project" value="UniProtKB-UniRule"/>
</dbReference>
<reference evidence="14 15" key="1">
    <citation type="submission" date="2011-07" db="EMBL/GenBank/DDBJ databases">
        <authorList>
            <person name="Coyne R."/>
            <person name="Brami D."/>
            <person name="Johnson J."/>
            <person name="Hostetler J."/>
            <person name="Hannick L."/>
            <person name="Clark T."/>
            <person name="Cassidy-Hanley D."/>
            <person name="Inman J."/>
        </authorList>
    </citation>
    <scope>NUCLEOTIDE SEQUENCE [LARGE SCALE GENOMIC DNA]</scope>
    <source>
        <strain evidence="14 15">G5</strain>
    </source>
</reference>
<proteinExistence type="inferred from homology"/>
<dbReference type="EMBL" id="GL983815">
    <property type="protein sequence ID" value="EGR31798.1"/>
    <property type="molecule type" value="Genomic_DNA"/>
</dbReference>
<keyword evidence="6 12" id="KW-0347">Helicase</keyword>
<dbReference type="PROSITE" id="PS00847">
    <property type="entry name" value="MCM_1"/>
    <property type="match status" value="1"/>
</dbReference>
<dbReference type="GO" id="GO:0043138">
    <property type="term" value="F:3'-5' DNA helicase activity"/>
    <property type="evidence" value="ECO:0007669"/>
    <property type="project" value="TreeGrafter"/>
</dbReference>
<dbReference type="FunCoup" id="G0QSK6">
    <property type="interactions" value="450"/>
</dbReference>
<keyword evidence="5 12" id="KW-0378">Hydrolase</keyword>
<dbReference type="GO" id="GO:0016798">
    <property type="term" value="F:hydrolase activity, acting on glycosyl bonds"/>
    <property type="evidence" value="ECO:0007669"/>
    <property type="project" value="UniProtKB-KW"/>
</dbReference>
<dbReference type="SUPFAM" id="SSF52540">
    <property type="entry name" value="P-loop containing nucleoside triphosphate hydrolases"/>
    <property type="match status" value="1"/>
</dbReference>
<dbReference type="SMART" id="SM00350">
    <property type="entry name" value="MCM"/>
    <property type="match status" value="1"/>
</dbReference>
<dbReference type="InterPro" id="IPR027417">
    <property type="entry name" value="P-loop_NTPase"/>
</dbReference>
<dbReference type="Gene3D" id="2.40.50.140">
    <property type="entry name" value="Nucleic acid-binding proteins"/>
    <property type="match status" value="1"/>
</dbReference>
<dbReference type="InterPro" id="IPR008048">
    <property type="entry name" value="MCM5"/>
</dbReference>
<comment type="subcellular location">
    <subcellularLocation>
        <location evidence="1 12">Nucleus</location>
    </subcellularLocation>
</comment>
<dbReference type="InterPro" id="IPR001208">
    <property type="entry name" value="MCM_dom"/>
</dbReference>
<dbReference type="PROSITE" id="PS50051">
    <property type="entry name" value="MCM_2"/>
    <property type="match status" value="1"/>
</dbReference>
<dbReference type="Pfam" id="PF00493">
    <property type="entry name" value="MCM"/>
    <property type="match status" value="1"/>
</dbReference>
<gene>
    <name evidence="14" type="ORF">IMG5_101870</name>
</gene>
<dbReference type="PRINTS" id="PR01661">
    <property type="entry name" value="MCMPROTEIN5"/>
</dbReference>
<dbReference type="AlphaFoldDB" id="G0QSK6"/>
<dbReference type="PANTHER" id="PTHR11630:SF42">
    <property type="entry name" value="DNA REPLICATION LICENSING FACTOR MCM5"/>
    <property type="match status" value="1"/>
</dbReference>
<dbReference type="InterPro" id="IPR054125">
    <property type="entry name" value="MCM5_C"/>
</dbReference>
<dbReference type="InterPro" id="IPR018525">
    <property type="entry name" value="MCM_CS"/>
</dbReference>
<dbReference type="OrthoDB" id="10036721at2759"/>
<keyword evidence="10 12" id="KW-0131">Cell cycle</keyword>
<evidence type="ECO:0000256" key="1">
    <source>
        <dbReference type="ARBA" id="ARBA00004123"/>
    </source>
</evidence>
<accession>G0QSK6</accession>
<dbReference type="GeneID" id="14907945"/>
<dbReference type="PRINTS" id="PR01657">
    <property type="entry name" value="MCMFAMILY"/>
</dbReference>
<keyword evidence="4 11" id="KW-0547">Nucleotide-binding</keyword>
<keyword evidence="14" id="KW-0560">Oxidoreductase</keyword>
<keyword evidence="14" id="KW-0808">Transferase</keyword>
<dbReference type="InParanoid" id="G0QSK6"/>
<evidence type="ECO:0000256" key="5">
    <source>
        <dbReference type="ARBA" id="ARBA00022801"/>
    </source>
</evidence>
<evidence type="ECO:0000256" key="10">
    <source>
        <dbReference type="ARBA" id="ARBA00023306"/>
    </source>
</evidence>